<dbReference type="EMBL" id="CM000144">
    <property type="protein sequence ID" value="EEE67236.1"/>
    <property type="molecule type" value="Genomic_DNA"/>
</dbReference>
<evidence type="ECO:0000313" key="3">
    <source>
        <dbReference type="EMBL" id="EEE67236.1"/>
    </source>
</evidence>
<dbReference type="InterPro" id="IPR004332">
    <property type="entry name" value="Transposase_MuDR"/>
</dbReference>
<dbReference type="PANTHER" id="PTHR31973">
    <property type="entry name" value="POLYPROTEIN, PUTATIVE-RELATED"/>
    <property type="match status" value="1"/>
</dbReference>
<sequence>MELEVESEEDGEKGDVHVDASKGKEVDKGKAIAEEETDRRIVLYQSESAPLVSHQPFSSAPKASHEPSDSSPIPNQPTYDTEPIANDPPSDSDEDSDYIPGDEAQSDDDEEAAEIEKHYKKVKRKVKAGQLENLDDFFLERGQPSVHGGVEDAGNETPYANSDEEDSVDEIGSDGEVRTKRSKEPRYKKSEGVPKFELGMKFNCKKQFKKAITKYALAEKKVINFIKDDGQRVRAKCDWHNCPWVCLLSKNSRSNSWQIVTFENLHACPPRRDSRLVTSVRIAEKYGNFIAANPSWLLAHMKAIVQEEMFADASVAKLKRAKWLVQKKKFEATKGQYQQLYRYQLELLRSNPGSTVVINREIGMVPPVFKRIYICLDALKKGFIAGCRKVVGLDGCFFKRATNGELLTNKLDEYIAPCYYVDDFRSTHVHCLQPVEGMSAWPEDDREALNAPGYIKMPGRPRTKRRREMHEPPKPTKMSKYGSSAQSRKRKAVSLTTTSTTEHSKSNQSKSKAAMDSQEVVRVAAKAKVSTAQGGSARVDLQAIVPHSNSSTTASVRLTSGKATVTVSAQEPTKNKPKKRAGGLLILLPWEAKKL</sequence>
<feature type="region of interest" description="Disordered" evidence="1">
    <location>
        <begin position="449"/>
        <end position="517"/>
    </location>
</feature>
<evidence type="ECO:0000256" key="1">
    <source>
        <dbReference type="SAM" id="MobiDB-lite"/>
    </source>
</evidence>
<feature type="compositionally biased region" description="Basic and acidic residues" evidence="1">
    <location>
        <begin position="175"/>
        <end position="186"/>
    </location>
</feature>
<evidence type="ECO:0000259" key="2">
    <source>
        <dbReference type="Pfam" id="PF03108"/>
    </source>
</evidence>
<feature type="region of interest" description="Disordered" evidence="1">
    <location>
        <begin position="142"/>
        <end position="186"/>
    </location>
</feature>
<proteinExistence type="predicted"/>
<organism evidence="3">
    <name type="scientific">Oryza sativa subsp. japonica</name>
    <name type="common">Rice</name>
    <dbReference type="NCBI Taxonomy" id="39947"/>
    <lineage>
        <taxon>Eukaryota</taxon>
        <taxon>Viridiplantae</taxon>
        <taxon>Streptophyta</taxon>
        <taxon>Embryophyta</taxon>
        <taxon>Tracheophyta</taxon>
        <taxon>Spermatophyta</taxon>
        <taxon>Magnoliopsida</taxon>
        <taxon>Liliopsida</taxon>
        <taxon>Poales</taxon>
        <taxon>Poaceae</taxon>
        <taxon>BOP clade</taxon>
        <taxon>Oryzoideae</taxon>
        <taxon>Oryzeae</taxon>
        <taxon>Oryzinae</taxon>
        <taxon>Oryza</taxon>
        <taxon>Oryza sativa</taxon>
    </lineage>
</organism>
<protein>
    <recommendedName>
        <fullName evidence="2">Transposase MuDR plant domain-containing protein</fullName>
    </recommendedName>
</protein>
<gene>
    <name evidence="3" type="ORF">OsJ_24379</name>
</gene>
<feature type="compositionally biased region" description="Basic and acidic residues" evidence="1">
    <location>
        <begin position="13"/>
        <end position="41"/>
    </location>
</feature>
<feature type="compositionally biased region" description="Acidic residues" evidence="1">
    <location>
        <begin position="104"/>
        <end position="113"/>
    </location>
</feature>
<feature type="compositionally biased region" description="Acidic residues" evidence="1">
    <location>
        <begin position="162"/>
        <end position="173"/>
    </location>
</feature>
<feature type="compositionally biased region" description="Acidic residues" evidence="1">
    <location>
        <begin position="1"/>
        <end position="12"/>
    </location>
</feature>
<reference evidence="3" key="1">
    <citation type="journal article" date="2005" name="PLoS Biol.">
        <title>The genomes of Oryza sativa: a history of duplications.</title>
        <authorList>
            <person name="Yu J."/>
            <person name="Wang J."/>
            <person name="Lin W."/>
            <person name="Li S."/>
            <person name="Li H."/>
            <person name="Zhou J."/>
            <person name="Ni P."/>
            <person name="Dong W."/>
            <person name="Hu S."/>
            <person name="Zeng C."/>
            <person name="Zhang J."/>
            <person name="Zhang Y."/>
            <person name="Li R."/>
            <person name="Xu Z."/>
            <person name="Li S."/>
            <person name="Li X."/>
            <person name="Zheng H."/>
            <person name="Cong L."/>
            <person name="Lin L."/>
            <person name="Yin J."/>
            <person name="Geng J."/>
            <person name="Li G."/>
            <person name="Shi J."/>
            <person name="Liu J."/>
            <person name="Lv H."/>
            <person name="Li J."/>
            <person name="Wang J."/>
            <person name="Deng Y."/>
            <person name="Ran L."/>
            <person name="Shi X."/>
            <person name="Wang X."/>
            <person name="Wu Q."/>
            <person name="Li C."/>
            <person name="Ren X."/>
            <person name="Wang J."/>
            <person name="Wang X."/>
            <person name="Li D."/>
            <person name="Liu D."/>
            <person name="Zhang X."/>
            <person name="Ji Z."/>
            <person name="Zhao W."/>
            <person name="Sun Y."/>
            <person name="Zhang Z."/>
            <person name="Bao J."/>
            <person name="Han Y."/>
            <person name="Dong L."/>
            <person name="Ji J."/>
            <person name="Chen P."/>
            <person name="Wu S."/>
            <person name="Liu J."/>
            <person name="Xiao Y."/>
            <person name="Bu D."/>
            <person name="Tan J."/>
            <person name="Yang L."/>
            <person name="Ye C."/>
            <person name="Zhang J."/>
            <person name="Xu J."/>
            <person name="Zhou Y."/>
            <person name="Yu Y."/>
            <person name="Zhang B."/>
            <person name="Zhuang S."/>
            <person name="Wei H."/>
            <person name="Liu B."/>
            <person name="Lei M."/>
            <person name="Yu H."/>
            <person name="Li Y."/>
            <person name="Xu H."/>
            <person name="Wei S."/>
            <person name="He X."/>
            <person name="Fang L."/>
            <person name="Zhang Z."/>
            <person name="Zhang Y."/>
            <person name="Huang X."/>
            <person name="Su Z."/>
            <person name="Tong W."/>
            <person name="Li J."/>
            <person name="Tong Z."/>
            <person name="Li S."/>
            <person name="Ye J."/>
            <person name="Wang L."/>
            <person name="Fang L."/>
            <person name="Lei T."/>
            <person name="Chen C."/>
            <person name="Chen H."/>
            <person name="Xu Z."/>
            <person name="Li H."/>
            <person name="Huang H."/>
            <person name="Zhang F."/>
            <person name="Xu H."/>
            <person name="Li N."/>
            <person name="Zhao C."/>
            <person name="Li S."/>
            <person name="Dong L."/>
            <person name="Huang Y."/>
            <person name="Li L."/>
            <person name="Xi Y."/>
            <person name="Qi Q."/>
            <person name="Li W."/>
            <person name="Zhang B."/>
            <person name="Hu W."/>
            <person name="Zhang Y."/>
            <person name="Tian X."/>
            <person name="Jiao Y."/>
            <person name="Liang X."/>
            <person name="Jin J."/>
            <person name="Gao L."/>
            <person name="Zheng W."/>
            <person name="Hao B."/>
            <person name="Liu S."/>
            <person name="Wang W."/>
            <person name="Yuan L."/>
            <person name="Cao M."/>
            <person name="McDermott J."/>
            <person name="Samudrala R."/>
            <person name="Wang J."/>
            <person name="Wong G.K."/>
            <person name="Yang H."/>
        </authorList>
    </citation>
    <scope>NUCLEOTIDE SEQUENCE [LARGE SCALE GENOMIC DNA]</scope>
</reference>
<dbReference type="Proteomes" id="UP000007752">
    <property type="component" value="Chromosome 7"/>
</dbReference>
<accession>B9FXE9</accession>
<name>B9FXE9_ORYSJ</name>
<reference evidence="3" key="2">
    <citation type="submission" date="2008-12" db="EMBL/GenBank/DDBJ databases">
        <title>Improved gene annotation of the rice (Oryza sativa) genomes.</title>
        <authorList>
            <person name="Wang J."/>
            <person name="Li R."/>
            <person name="Fan W."/>
            <person name="Huang Q."/>
            <person name="Zhang J."/>
            <person name="Zhou Y."/>
            <person name="Hu Y."/>
            <person name="Zi S."/>
            <person name="Li J."/>
            <person name="Ni P."/>
            <person name="Zheng H."/>
            <person name="Zhang Y."/>
            <person name="Zhao M."/>
            <person name="Hao Q."/>
            <person name="McDermott J."/>
            <person name="Samudrala R."/>
            <person name="Kristiansen K."/>
            <person name="Wong G.K.-S."/>
        </authorList>
    </citation>
    <scope>NUCLEOTIDE SEQUENCE</scope>
</reference>
<feature type="compositionally biased region" description="Polar residues" evidence="1">
    <location>
        <begin position="69"/>
        <end position="79"/>
    </location>
</feature>
<dbReference type="Pfam" id="PF03108">
    <property type="entry name" value="DBD_Tnp_Mut"/>
    <property type="match status" value="1"/>
</dbReference>
<dbReference type="PANTHER" id="PTHR31973:SF187">
    <property type="entry name" value="MUTATOR TRANSPOSASE MUDRA PROTEIN"/>
    <property type="match status" value="1"/>
</dbReference>
<feature type="compositionally biased region" description="Polar residues" evidence="1">
    <location>
        <begin position="494"/>
        <end position="511"/>
    </location>
</feature>
<feature type="region of interest" description="Disordered" evidence="1">
    <location>
        <begin position="1"/>
        <end position="116"/>
    </location>
</feature>
<feature type="domain" description="Transposase MuDR plant" evidence="2">
    <location>
        <begin position="196"/>
        <end position="258"/>
    </location>
</feature>
<dbReference type="AlphaFoldDB" id="B9FXE9"/>